<dbReference type="EMBL" id="UINC01040249">
    <property type="protein sequence ID" value="SVB39858.1"/>
    <property type="molecule type" value="Genomic_DNA"/>
</dbReference>
<dbReference type="AlphaFoldDB" id="A0A382DN91"/>
<proteinExistence type="predicted"/>
<protein>
    <recommendedName>
        <fullName evidence="2">Outer membrane protein beta-barrel domain-containing protein</fullName>
    </recommendedName>
</protein>
<evidence type="ECO:0008006" key="2">
    <source>
        <dbReference type="Google" id="ProtNLM"/>
    </source>
</evidence>
<accession>A0A382DN91</accession>
<evidence type="ECO:0000313" key="1">
    <source>
        <dbReference type="EMBL" id="SVB39858.1"/>
    </source>
</evidence>
<gene>
    <name evidence="1" type="ORF">METZ01_LOCUS192712</name>
</gene>
<sequence>MMIRKKLGSKVFLVALLVVGVQLNSLAAQESRVLEPKNTVLSANPFGLMLDLFNAEIERVVSPTSTIGFGGSGFFGGEGEGQMGGLEYINADVFWRYYPSGTPLQGWMFGVKTGITSVDTEGTYWGYGFDFNRSWLLGPEGKFYMGIGFGLKRLYRTGGSSSGYDSLRYIPTFRIVNVGIAF</sequence>
<reference evidence="1" key="1">
    <citation type="submission" date="2018-05" db="EMBL/GenBank/DDBJ databases">
        <authorList>
            <person name="Lanie J.A."/>
            <person name="Ng W.-L."/>
            <person name="Kazmierczak K.M."/>
            <person name="Andrzejewski T.M."/>
            <person name="Davidsen T.M."/>
            <person name="Wayne K.J."/>
            <person name="Tettelin H."/>
            <person name="Glass J.I."/>
            <person name="Rusch D."/>
            <person name="Podicherti R."/>
            <person name="Tsui H.-C.T."/>
            <person name="Winkler M.E."/>
        </authorList>
    </citation>
    <scope>NUCLEOTIDE SEQUENCE</scope>
</reference>
<name>A0A382DN91_9ZZZZ</name>
<organism evidence="1">
    <name type="scientific">marine metagenome</name>
    <dbReference type="NCBI Taxonomy" id="408172"/>
    <lineage>
        <taxon>unclassified sequences</taxon>
        <taxon>metagenomes</taxon>
        <taxon>ecological metagenomes</taxon>
    </lineage>
</organism>